<feature type="compositionally biased region" description="Basic and acidic residues" evidence="1">
    <location>
        <begin position="12"/>
        <end position="27"/>
    </location>
</feature>
<feature type="region of interest" description="Disordered" evidence="1">
    <location>
        <begin position="1"/>
        <end position="95"/>
    </location>
</feature>
<protein>
    <submittedName>
        <fullName evidence="2">Uncharacterized protein</fullName>
    </submittedName>
</protein>
<evidence type="ECO:0000313" key="3">
    <source>
        <dbReference type="Proteomes" id="UP000265515"/>
    </source>
</evidence>
<comment type="caution">
    <text evidence="2">The sequence shown here is derived from an EMBL/GenBank/DDBJ whole genome shotgun (WGS) entry which is preliminary data.</text>
</comment>
<dbReference type="Proteomes" id="UP000265515">
    <property type="component" value="Unassembled WGS sequence"/>
</dbReference>
<evidence type="ECO:0000313" key="2">
    <source>
        <dbReference type="EMBL" id="GBG89629.1"/>
    </source>
</evidence>
<sequence length="168" mass="17677">MGGGGGGGEVAETGKERERGDGGDRQRGGGQRRSHLGVQLCKSQVEGAKSEAEGGRGEVGGDGGEVGRDGVTSEDSVAGHGSRARSQRPFDASRAIAPPALQWANGQQVPGQFFYDEPSFQRPRRSRPPAILPARWLGSSCDLKVTRRSRPSGEADGLDRRAILVLKS</sequence>
<gene>
    <name evidence="2" type="ORF">CBR_g49419</name>
</gene>
<dbReference type="Gramene" id="GBG89629">
    <property type="protein sequence ID" value="GBG89629"/>
    <property type="gene ID" value="CBR_g49419"/>
</dbReference>
<dbReference type="AlphaFoldDB" id="A0A388M570"/>
<dbReference type="EMBL" id="BFEA01000750">
    <property type="protein sequence ID" value="GBG89629.1"/>
    <property type="molecule type" value="Genomic_DNA"/>
</dbReference>
<keyword evidence="3" id="KW-1185">Reference proteome</keyword>
<organism evidence="2 3">
    <name type="scientific">Chara braunii</name>
    <name type="common">Braun's stonewort</name>
    <dbReference type="NCBI Taxonomy" id="69332"/>
    <lineage>
        <taxon>Eukaryota</taxon>
        <taxon>Viridiplantae</taxon>
        <taxon>Streptophyta</taxon>
        <taxon>Charophyceae</taxon>
        <taxon>Charales</taxon>
        <taxon>Characeae</taxon>
        <taxon>Chara</taxon>
    </lineage>
</organism>
<name>A0A388M570_CHABU</name>
<proteinExistence type="predicted"/>
<accession>A0A388M570</accession>
<evidence type="ECO:0000256" key="1">
    <source>
        <dbReference type="SAM" id="MobiDB-lite"/>
    </source>
</evidence>
<reference evidence="2 3" key="1">
    <citation type="journal article" date="2018" name="Cell">
        <title>The Chara Genome: Secondary Complexity and Implications for Plant Terrestrialization.</title>
        <authorList>
            <person name="Nishiyama T."/>
            <person name="Sakayama H."/>
            <person name="Vries J.D."/>
            <person name="Buschmann H."/>
            <person name="Saint-Marcoux D."/>
            <person name="Ullrich K.K."/>
            <person name="Haas F.B."/>
            <person name="Vanderstraeten L."/>
            <person name="Becker D."/>
            <person name="Lang D."/>
            <person name="Vosolsobe S."/>
            <person name="Rombauts S."/>
            <person name="Wilhelmsson P.K.I."/>
            <person name="Janitza P."/>
            <person name="Kern R."/>
            <person name="Heyl A."/>
            <person name="Rumpler F."/>
            <person name="Villalobos L.I.A.C."/>
            <person name="Clay J.M."/>
            <person name="Skokan R."/>
            <person name="Toyoda A."/>
            <person name="Suzuki Y."/>
            <person name="Kagoshima H."/>
            <person name="Schijlen E."/>
            <person name="Tajeshwar N."/>
            <person name="Catarino B."/>
            <person name="Hetherington A.J."/>
            <person name="Saltykova A."/>
            <person name="Bonnot C."/>
            <person name="Breuninger H."/>
            <person name="Symeonidi A."/>
            <person name="Radhakrishnan G.V."/>
            <person name="Van Nieuwerburgh F."/>
            <person name="Deforce D."/>
            <person name="Chang C."/>
            <person name="Karol K.G."/>
            <person name="Hedrich R."/>
            <person name="Ulvskov P."/>
            <person name="Glockner G."/>
            <person name="Delwiche C.F."/>
            <person name="Petrasek J."/>
            <person name="Van de Peer Y."/>
            <person name="Friml J."/>
            <person name="Beilby M."/>
            <person name="Dolan L."/>
            <person name="Kohara Y."/>
            <person name="Sugano S."/>
            <person name="Fujiyama A."/>
            <person name="Delaux P.-M."/>
            <person name="Quint M."/>
            <person name="TheiBen G."/>
            <person name="Hagemann M."/>
            <person name="Harholt J."/>
            <person name="Dunand C."/>
            <person name="Zachgo S."/>
            <person name="Langdale J."/>
            <person name="Maumus F."/>
            <person name="Straeten D.V.D."/>
            <person name="Gould S.B."/>
            <person name="Rensing S.A."/>
        </authorList>
    </citation>
    <scope>NUCLEOTIDE SEQUENCE [LARGE SCALE GENOMIC DNA]</scope>
    <source>
        <strain evidence="2 3">S276</strain>
    </source>
</reference>